<sequence length="155" mass="16843">MPEGTEPGTVDQQLNAEVGMGHVYNTVAETIGKLPWVNTPAHITAGGGGEGGKFYIASVAELDSLIAQWTVIRDKIDTSGEKLQDAVFRVAPPADDEMSRKEAMATEESLTMAIEHNRAMRDYAEGYINKLIDARHRYENTEGHNTSAVKHSDGA</sequence>
<reference evidence="1 2" key="1">
    <citation type="submission" date="2020-06" db="EMBL/GenBank/DDBJ databases">
        <title>Actinokineospora xiongansis sp. nov., isolated from soil of Baiyangdian.</title>
        <authorList>
            <person name="Zhang X."/>
        </authorList>
    </citation>
    <scope>NUCLEOTIDE SEQUENCE [LARGE SCALE GENOMIC DNA]</scope>
    <source>
        <strain evidence="1 2">HBU206404</strain>
    </source>
</reference>
<evidence type="ECO:0000313" key="2">
    <source>
        <dbReference type="Proteomes" id="UP000734823"/>
    </source>
</evidence>
<dbReference type="Proteomes" id="UP000734823">
    <property type="component" value="Unassembled WGS sequence"/>
</dbReference>
<proteinExistence type="predicted"/>
<gene>
    <name evidence="1" type="ORF">GPZ80_06330</name>
</gene>
<organism evidence="1 2">
    <name type="scientific">Actinokineospora xionganensis</name>
    <dbReference type="NCBI Taxonomy" id="2684470"/>
    <lineage>
        <taxon>Bacteria</taxon>
        <taxon>Bacillati</taxon>
        <taxon>Actinomycetota</taxon>
        <taxon>Actinomycetes</taxon>
        <taxon>Pseudonocardiales</taxon>
        <taxon>Pseudonocardiaceae</taxon>
        <taxon>Actinokineospora</taxon>
    </lineage>
</organism>
<accession>A0ABR7L275</accession>
<comment type="caution">
    <text evidence="1">The sequence shown here is derived from an EMBL/GenBank/DDBJ whole genome shotgun (WGS) entry which is preliminary data.</text>
</comment>
<evidence type="ECO:0008006" key="3">
    <source>
        <dbReference type="Google" id="ProtNLM"/>
    </source>
</evidence>
<keyword evidence="2" id="KW-1185">Reference proteome</keyword>
<dbReference type="RefSeq" id="WP_187219067.1">
    <property type="nucleotide sequence ID" value="NZ_JABVED010000003.1"/>
</dbReference>
<evidence type="ECO:0000313" key="1">
    <source>
        <dbReference type="EMBL" id="MBC6446791.1"/>
    </source>
</evidence>
<dbReference type="EMBL" id="JABVED010000003">
    <property type="protein sequence ID" value="MBC6446791.1"/>
    <property type="molecule type" value="Genomic_DNA"/>
</dbReference>
<name>A0ABR7L275_9PSEU</name>
<protein>
    <recommendedName>
        <fullName evidence="3">PE family protein</fullName>
    </recommendedName>
</protein>